<dbReference type="GO" id="GO:1990838">
    <property type="term" value="F:poly(U)-specific exoribonuclease activity, producing 3' uridine cyclic phosphate ends"/>
    <property type="evidence" value="ECO:0007669"/>
    <property type="project" value="UniProtKB-UniRule"/>
</dbReference>
<dbReference type="EMBL" id="JAUKTV010000001">
    <property type="protein sequence ID" value="KAK0747814.1"/>
    <property type="molecule type" value="Genomic_DNA"/>
</dbReference>
<evidence type="ECO:0000313" key="8">
    <source>
        <dbReference type="Proteomes" id="UP001172159"/>
    </source>
</evidence>
<dbReference type="InterPro" id="IPR027521">
    <property type="entry name" value="Usb1"/>
</dbReference>
<dbReference type="Gene3D" id="3.90.1140.10">
    <property type="entry name" value="Cyclic phosphodiesterase"/>
    <property type="match status" value="1"/>
</dbReference>
<accession>A0AA40EYD3</accession>
<reference evidence="7" key="1">
    <citation type="submission" date="2023-06" db="EMBL/GenBank/DDBJ databases">
        <title>Genome-scale phylogeny and comparative genomics of the fungal order Sordariales.</title>
        <authorList>
            <consortium name="Lawrence Berkeley National Laboratory"/>
            <person name="Hensen N."/>
            <person name="Bonometti L."/>
            <person name="Westerberg I."/>
            <person name="Brannstrom I.O."/>
            <person name="Guillou S."/>
            <person name="Cros-Aarteil S."/>
            <person name="Calhoun S."/>
            <person name="Haridas S."/>
            <person name="Kuo A."/>
            <person name="Mondo S."/>
            <person name="Pangilinan J."/>
            <person name="Riley R."/>
            <person name="Labutti K."/>
            <person name="Andreopoulos B."/>
            <person name="Lipzen A."/>
            <person name="Chen C."/>
            <person name="Yanf M."/>
            <person name="Daum C."/>
            <person name="Ng V."/>
            <person name="Clum A."/>
            <person name="Steindorff A."/>
            <person name="Ohm R."/>
            <person name="Martin F."/>
            <person name="Silar P."/>
            <person name="Natvig D."/>
            <person name="Lalanne C."/>
            <person name="Gautier V."/>
            <person name="Ament-Velasquez S.L."/>
            <person name="Kruys A."/>
            <person name="Hutchinson M.I."/>
            <person name="Powell A.J."/>
            <person name="Barry K."/>
            <person name="Miller A.N."/>
            <person name="Grigoriev I.V."/>
            <person name="Debuchy R."/>
            <person name="Gladieux P."/>
            <person name="Thoren M.H."/>
            <person name="Johannesson H."/>
        </authorList>
    </citation>
    <scope>NUCLEOTIDE SEQUENCE</scope>
    <source>
        <strain evidence="7">CBS 540.89</strain>
    </source>
</reference>
<comment type="subcellular location">
    <subcellularLocation>
        <location evidence="5">Nucleus</location>
    </subcellularLocation>
</comment>
<name>A0AA40EYD3_9PEZI</name>
<evidence type="ECO:0000256" key="4">
    <source>
        <dbReference type="ARBA" id="ARBA00023242"/>
    </source>
</evidence>
<feature type="compositionally biased region" description="Low complexity" evidence="6">
    <location>
        <begin position="33"/>
        <end position="46"/>
    </location>
</feature>
<dbReference type="Pfam" id="PF09749">
    <property type="entry name" value="HVSL"/>
    <property type="match status" value="1"/>
</dbReference>
<dbReference type="HAMAP" id="MF_03040">
    <property type="entry name" value="USB1"/>
    <property type="match status" value="1"/>
</dbReference>
<dbReference type="GO" id="GO:0005634">
    <property type="term" value="C:nucleus"/>
    <property type="evidence" value="ECO:0007669"/>
    <property type="project" value="UniProtKB-SubCell"/>
</dbReference>
<dbReference type="PANTHER" id="PTHR13522">
    <property type="entry name" value="U6 SNRNA PHOSPHODIESTERASE 1"/>
    <property type="match status" value="1"/>
</dbReference>
<dbReference type="GO" id="GO:0016829">
    <property type="term" value="F:lyase activity"/>
    <property type="evidence" value="ECO:0007669"/>
    <property type="project" value="UniProtKB-KW"/>
</dbReference>
<feature type="active site" description="Proton donor/acceptor" evidence="5">
    <location>
        <position position="140"/>
    </location>
</feature>
<keyword evidence="4 5" id="KW-0539">Nucleus</keyword>
<gene>
    <name evidence="5" type="primary">USB1</name>
    <name evidence="7" type="ORF">B0T21DRAFT_355181</name>
</gene>
<evidence type="ECO:0000256" key="1">
    <source>
        <dbReference type="ARBA" id="ARBA00022722"/>
    </source>
</evidence>
<keyword evidence="1 5" id="KW-0540">Nuclease</keyword>
<comment type="similarity">
    <text evidence="5">Belongs to the 2H phosphoesterase superfamily. USB1 family.</text>
</comment>
<feature type="region of interest" description="Disordered" evidence="6">
    <location>
        <begin position="65"/>
        <end position="84"/>
    </location>
</feature>
<dbReference type="EC" id="3.1.4.-" evidence="5"/>
<evidence type="ECO:0000313" key="7">
    <source>
        <dbReference type="EMBL" id="KAK0747814.1"/>
    </source>
</evidence>
<dbReference type="AlphaFoldDB" id="A0AA40EYD3"/>
<sequence length="312" mass="34696">MPPLVEYSSESDTEPDTTNPSPPPAKKPRFGVSDTGTATAPATGPSPDLPPLPASFHDLYASTTRTFDDPSLHQGRTRQTPHIPGNWPSHVYIDWRPPPEIKDLLSSLISSLQSQISKIDDQVKITSFLTSDLGVPLPLHISLSRPLSLTTAQKDQFLSEIQDALDADKSFELRLGRIEWHFTSESGRAFLVMRVICPSRNNELVYFLSKINHIAKNYGHPELYSWASVAEGKEVADAFHFSIAWCLNKPSDDLEKMTERVFDTPAVRDLSKTGRITVDSIKVKIGNVVTAIPLKGEEKKDKKRKQSAWLGL</sequence>
<dbReference type="PANTHER" id="PTHR13522:SF3">
    <property type="entry name" value="U6 SNRNA PHOSPHODIESTERASE 1"/>
    <property type="match status" value="1"/>
</dbReference>
<evidence type="ECO:0000256" key="3">
    <source>
        <dbReference type="ARBA" id="ARBA00023239"/>
    </source>
</evidence>
<proteinExistence type="inferred from homology"/>
<feature type="active site" description="Proton donor/acceptor" evidence="5">
    <location>
        <position position="240"/>
    </location>
</feature>
<evidence type="ECO:0000256" key="2">
    <source>
        <dbReference type="ARBA" id="ARBA00022801"/>
    </source>
</evidence>
<evidence type="ECO:0000256" key="6">
    <source>
        <dbReference type="SAM" id="MobiDB-lite"/>
    </source>
</evidence>
<keyword evidence="3" id="KW-0456">Lyase</keyword>
<evidence type="ECO:0000256" key="5">
    <source>
        <dbReference type="HAMAP-Rule" id="MF_03040"/>
    </source>
</evidence>
<feature type="region of interest" description="Disordered" evidence="6">
    <location>
        <begin position="1"/>
        <end position="55"/>
    </location>
</feature>
<comment type="caution">
    <text evidence="7">The sequence shown here is derived from an EMBL/GenBank/DDBJ whole genome shotgun (WGS) entry which is preliminary data.</text>
</comment>
<comment type="function">
    <text evidence="5">Phosphodiesterase responsible for the U6 snRNA 3' end processing. Acts as an exoribonuclease (RNase) responsible for trimming the poly(U) tract of the last nucleotides in the pre-U6 snRNA molecule, leading to the formation of mature U6 snRNA.</text>
</comment>
<dbReference type="GO" id="GO:0034477">
    <property type="term" value="P:U6 snRNA 3'-end processing"/>
    <property type="evidence" value="ECO:0007669"/>
    <property type="project" value="UniProtKB-UniRule"/>
</dbReference>
<organism evidence="7 8">
    <name type="scientific">Apiosordaria backusii</name>
    <dbReference type="NCBI Taxonomy" id="314023"/>
    <lineage>
        <taxon>Eukaryota</taxon>
        <taxon>Fungi</taxon>
        <taxon>Dikarya</taxon>
        <taxon>Ascomycota</taxon>
        <taxon>Pezizomycotina</taxon>
        <taxon>Sordariomycetes</taxon>
        <taxon>Sordariomycetidae</taxon>
        <taxon>Sordariales</taxon>
        <taxon>Lasiosphaeriaceae</taxon>
        <taxon>Apiosordaria</taxon>
    </lineage>
</organism>
<dbReference type="Proteomes" id="UP001172159">
    <property type="component" value="Unassembled WGS sequence"/>
</dbReference>
<keyword evidence="8" id="KW-1185">Reference proteome</keyword>
<keyword evidence="2 5" id="KW-0378">Hydrolase</keyword>
<protein>
    <recommendedName>
        <fullName evidence="5">U6 snRNA phosphodiesterase</fullName>
        <ecNumber evidence="5">3.1.4.-</ecNumber>
    </recommendedName>
</protein>